<dbReference type="PROSITE" id="PS51886">
    <property type="entry name" value="TLDC"/>
    <property type="match status" value="1"/>
</dbReference>
<dbReference type="PANTHER" id="PTHR23354:SF62">
    <property type="entry name" value="MUSTARD, ISOFORM V"/>
    <property type="match status" value="1"/>
</dbReference>
<keyword evidence="3" id="KW-0496">Mitochondrion</keyword>
<dbReference type="EMBL" id="CAJVCH010534347">
    <property type="protein sequence ID" value="CAG7824891.1"/>
    <property type="molecule type" value="Genomic_DNA"/>
</dbReference>
<dbReference type="GO" id="GO:0005739">
    <property type="term" value="C:mitochondrion"/>
    <property type="evidence" value="ECO:0007669"/>
    <property type="project" value="UniProtKB-SubCell"/>
</dbReference>
<dbReference type="AlphaFoldDB" id="A0A8J2PRL8"/>
<reference evidence="6" key="1">
    <citation type="submission" date="2021-06" db="EMBL/GenBank/DDBJ databases">
        <authorList>
            <person name="Hodson N. C."/>
            <person name="Mongue J. A."/>
            <person name="Jaron S. K."/>
        </authorList>
    </citation>
    <scope>NUCLEOTIDE SEQUENCE</scope>
</reference>
<proteinExistence type="inferred from homology"/>
<dbReference type="PANTHER" id="PTHR23354">
    <property type="entry name" value="NUCLEOLAR PROTEIN 7/ESTROGEN RECEPTOR COACTIVATOR-RELATED"/>
    <property type="match status" value="1"/>
</dbReference>
<gene>
    <name evidence="6" type="ORF">AFUS01_LOCUS35026</name>
</gene>
<evidence type="ECO:0000256" key="1">
    <source>
        <dbReference type="ARBA" id="ARBA00004173"/>
    </source>
</evidence>
<dbReference type="GO" id="GO:0006979">
    <property type="term" value="P:response to oxidative stress"/>
    <property type="evidence" value="ECO:0007669"/>
    <property type="project" value="TreeGrafter"/>
</dbReference>
<dbReference type="OrthoDB" id="26679at2759"/>
<comment type="subcellular location">
    <subcellularLocation>
        <location evidence="1">Mitochondrion</location>
    </subcellularLocation>
</comment>
<accession>A0A8J2PRL8</accession>
<name>A0A8J2PRL8_9HEXA</name>
<dbReference type="Pfam" id="PF07534">
    <property type="entry name" value="TLD"/>
    <property type="match status" value="1"/>
</dbReference>
<sequence>MSENCLNVNQPKDQERRRSSQVEELVHEYEIKLCNELKVALQSHESGEFHPELIVGRSEILDFDDVINLSKNINEECPWFLTFSSYVHDRSLETLYNKASSFSGPSLIIIKTTNKQVFGALLSDQPRLSNAYYGTCQSFLVQCRPNFKIYRATGIDIDFLLGCEDSFAIGKKDINGNCALRLNATLTEGRTTECPTYGNQPLAPEINFQIKILECWHFGCPN</sequence>
<comment type="similarity">
    <text evidence="2">Belongs to the OXR1 family.</text>
</comment>
<protein>
    <recommendedName>
        <fullName evidence="4">Oxidation resistance protein 1</fullName>
    </recommendedName>
</protein>
<dbReference type="SMART" id="SM00584">
    <property type="entry name" value="TLDc"/>
    <property type="match status" value="1"/>
</dbReference>
<evidence type="ECO:0000259" key="5">
    <source>
        <dbReference type="PROSITE" id="PS51886"/>
    </source>
</evidence>
<feature type="domain" description="TLDc" evidence="5">
    <location>
        <begin position="53"/>
        <end position="219"/>
    </location>
</feature>
<evidence type="ECO:0000256" key="3">
    <source>
        <dbReference type="ARBA" id="ARBA00023128"/>
    </source>
</evidence>
<evidence type="ECO:0000313" key="7">
    <source>
        <dbReference type="Proteomes" id="UP000708208"/>
    </source>
</evidence>
<evidence type="ECO:0000256" key="2">
    <source>
        <dbReference type="ARBA" id="ARBA00009540"/>
    </source>
</evidence>
<evidence type="ECO:0000313" key="6">
    <source>
        <dbReference type="EMBL" id="CAG7824891.1"/>
    </source>
</evidence>
<keyword evidence="7" id="KW-1185">Reference proteome</keyword>
<organism evidence="6 7">
    <name type="scientific">Allacma fusca</name>
    <dbReference type="NCBI Taxonomy" id="39272"/>
    <lineage>
        <taxon>Eukaryota</taxon>
        <taxon>Metazoa</taxon>
        <taxon>Ecdysozoa</taxon>
        <taxon>Arthropoda</taxon>
        <taxon>Hexapoda</taxon>
        <taxon>Collembola</taxon>
        <taxon>Symphypleona</taxon>
        <taxon>Sminthuridae</taxon>
        <taxon>Allacma</taxon>
    </lineage>
</organism>
<evidence type="ECO:0000256" key="4">
    <source>
        <dbReference type="ARBA" id="ARBA00040604"/>
    </source>
</evidence>
<dbReference type="InterPro" id="IPR006571">
    <property type="entry name" value="TLDc_dom"/>
</dbReference>
<comment type="caution">
    <text evidence="6">The sequence shown here is derived from an EMBL/GenBank/DDBJ whole genome shotgun (WGS) entry which is preliminary data.</text>
</comment>
<dbReference type="Proteomes" id="UP000708208">
    <property type="component" value="Unassembled WGS sequence"/>
</dbReference>
<dbReference type="GO" id="GO:0005634">
    <property type="term" value="C:nucleus"/>
    <property type="evidence" value="ECO:0007669"/>
    <property type="project" value="TreeGrafter"/>
</dbReference>